<dbReference type="OrthoDB" id="600370at2759"/>
<feature type="domain" description="NB-ARC" evidence="7">
    <location>
        <begin position="173"/>
        <end position="346"/>
    </location>
</feature>
<reference evidence="11" key="2">
    <citation type="submission" date="2018-10" db="UniProtKB">
        <authorList>
            <consortium name="EnsemblPlants"/>
        </authorList>
    </citation>
    <scope>IDENTIFICATION</scope>
</reference>
<dbReference type="Gramene" id="TraesNOR7A03G04081480.1">
    <property type="protein sequence ID" value="TraesNOR7A03G04081480.1"/>
    <property type="gene ID" value="TraesNOR7A03G04081480"/>
</dbReference>
<organism evidence="11">
    <name type="scientific">Triticum aestivum</name>
    <name type="common">Wheat</name>
    <dbReference type="NCBI Taxonomy" id="4565"/>
    <lineage>
        <taxon>Eukaryota</taxon>
        <taxon>Viridiplantae</taxon>
        <taxon>Streptophyta</taxon>
        <taxon>Embryophyta</taxon>
        <taxon>Tracheophyta</taxon>
        <taxon>Spermatophyta</taxon>
        <taxon>Magnoliopsida</taxon>
        <taxon>Liliopsida</taxon>
        <taxon>Poales</taxon>
        <taxon>Poaceae</taxon>
        <taxon>BOP clade</taxon>
        <taxon>Pooideae</taxon>
        <taxon>Triticodae</taxon>
        <taxon>Triticeae</taxon>
        <taxon>Triticinae</taxon>
        <taxon>Triticum</taxon>
    </lineage>
</organism>
<dbReference type="Gene3D" id="1.10.10.10">
    <property type="entry name" value="Winged helix-like DNA-binding domain superfamily/Winged helix DNA-binding domain"/>
    <property type="match status" value="1"/>
</dbReference>
<dbReference type="STRING" id="4565.A0A3B6RPM4"/>
<dbReference type="Gramene" id="TraesJUL7A03G04075110.1">
    <property type="protein sequence ID" value="TraesJUL7A03G04075110.1"/>
    <property type="gene ID" value="TraesJUL7A03G04075110"/>
</dbReference>
<comment type="similarity">
    <text evidence="1">Belongs to the disease resistance NB-LRR family.</text>
</comment>
<dbReference type="InterPro" id="IPR027417">
    <property type="entry name" value="P-loop_NTPase"/>
</dbReference>
<dbReference type="Gramene" id="TraesPARA_EIv1.0_2363030.1">
    <property type="protein sequence ID" value="TraesPARA_EIv1.0_2363030.1.CDS"/>
    <property type="gene ID" value="TraesPARA_EIv1.0_2363030"/>
</dbReference>
<dbReference type="EnsemblPlants" id="TraesCS7A02G561700.1">
    <property type="protein sequence ID" value="TraesCS7A02G561700.1"/>
    <property type="gene ID" value="TraesCS7A02G561700"/>
</dbReference>
<dbReference type="GeneID" id="123149885"/>
<proteinExistence type="inferred from homology"/>
<dbReference type="PaxDb" id="4565-Traes_7AL_D8899E7E8.1"/>
<evidence type="ECO:0000313" key="11">
    <source>
        <dbReference type="EnsemblPlants" id="TraesCS7A02G561700.1"/>
    </source>
</evidence>
<dbReference type="PRINTS" id="PR00364">
    <property type="entry name" value="DISEASERSIST"/>
</dbReference>
<protein>
    <recommendedName>
        <fullName evidence="13">NB-ARC domain-containing protein</fullName>
    </recommendedName>
</protein>
<dbReference type="Gramene" id="TraesCS7A03G1369500.1">
    <property type="protein sequence ID" value="TraesCS7A03G1369500.1.CDS"/>
    <property type="gene ID" value="TraesCS7A03G1369500"/>
</dbReference>
<dbReference type="PANTHER" id="PTHR23155">
    <property type="entry name" value="DISEASE RESISTANCE PROTEIN RP"/>
    <property type="match status" value="1"/>
</dbReference>
<dbReference type="Proteomes" id="UP000019116">
    <property type="component" value="Chromosome 7A"/>
</dbReference>
<keyword evidence="5" id="KW-0611">Plant defense</keyword>
<dbReference type="Gene3D" id="1.10.8.430">
    <property type="entry name" value="Helical domain of apoptotic protease-activating factors"/>
    <property type="match status" value="1"/>
</dbReference>
<dbReference type="SUPFAM" id="SSF52540">
    <property type="entry name" value="P-loop containing nucleoside triphosphate hydrolases"/>
    <property type="match status" value="1"/>
</dbReference>
<dbReference type="InterPro" id="IPR041118">
    <property type="entry name" value="Rx_N"/>
</dbReference>
<dbReference type="Pfam" id="PF23598">
    <property type="entry name" value="LRR_14"/>
    <property type="match status" value="1"/>
</dbReference>
<keyword evidence="12" id="KW-1185">Reference proteome</keyword>
<dbReference type="InterPro" id="IPR002182">
    <property type="entry name" value="NB-ARC"/>
</dbReference>
<evidence type="ECO:0000313" key="12">
    <source>
        <dbReference type="Proteomes" id="UP000019116"/>
    </source>
</evidence>
<keyword evidence="2" id="KW-0433">Leucine-rich repeat</keyword>
<dbReference type="Gene3D" id="3.80.10.10">
    <property type="entry name" value="Ribonuclease Inhibitor"/>
    <property type="match status" value="2"/>
</dbReference>
<dbReference type="GO" id="GO:0042742">
    <property type="term" value="P:defense response to bacterium"/>
    <property type="evidence" value="ECO:0007669"/>
    <property type="project" value="UniProtKB-ARBA"/>
</dbReference>
<name>A0A3B6RPM4_WHEAT</name>
<feature type="domain" description="Disease resistance N-terminal" evidence="8">
    <location>
        <begin position="5"/>
        <end position="92"/>
    </location>
</feature>
<dbReference type="Pfam" id="PF00931">
    <property type="entry name" value="NB-ARC"/>
    <property type="match status" value="1"/>
</dbReference>
<dbReference type="InterPro" id="IPR036388">
    <property type="entry name" value="WH-like_DNA-bd_sf"/>
</dbReference>
<feature type="domain" description="Disease resistance protein winged helix" evidence="9">
    <location>
        <begin position="435"/>
        <end position="504"/>
    </location>
</feature>
<evidence type="ECO:0000259" key="7">
    <source>
        <dbReference type="Pfam" id="PF00931"/>
    </source>
</evidence>
<keyword evidence="6" id="KW-0175">Coiled coil</keyword>
<dbReference type="InterPro" id="IPR044974">
    <property type="entry name" value="Disease_R_plants"/>
</dbReference>
<evidence type="ECO:0000259" key="8">
    <source>
        <dbReference type="Pfam" id="PF18052"/>
    </source>
</evidence>
<evidence type="ECO:0008006" key="13">
    <source>
        <dbReference type="Google" id="ProtNLM"/>
    </source>
</evidence>
<dbReference type="AlphaFoldDB" id="A0A3B6RPM4"/>
<dbReference type="InterPro" id="IPR042197">
    <property type="entry name" value="Apaf_helical"/>
</dbReference>
<evidence type="ECO:0000259" key="10">
    <source>
        <dbReference type="Pfam" id="PF23598"/>
    </source>
</evidence>
<dbReference type="GO" id="GO:0009626">
    <property type="term" value="P:plant-type hypersensitive response"/>
    <property type="evidence" value="ECO:0007669"/>
    <property type="project" value="UniProtKB-ARBA"/>
</dbReference>
<accession>A0A3B6RPM4</accession>
<dbReference type="Gene3D" id="1.20.5.4130">
    <property type="match status" value="1"/>
</dbReference>
<dbReference type="InterPro" id="IPR038005">
    <property type="entry name" value="RX-like_CC"/>
</dbReference>
<dbReference type="OMA" id="LARSYWD"/>
<dbReference type="FunFam" id="3.40.50.300:FF:001091">
    <property type="entry name" value="Probable disease resistance protein At1g61300"/>
    <property type="match status" value="1"/>
</dbReference>
<dbReference type="CDD" id="cd14798">
    <property type="entry name" value="RX-CC_like"/>
    <property type="match status" value="1"/>
</dbReference>
<dbReference type="Gene3D" id="3.40.50.300">
    <property type="entry name" value="P-loop containing nucleotide triphosphate hydrolases"/>
    <property type="match status" value="1"/>
</dbReference>
<dbReference type="SUPFAM" id="SSF52058">
    <property type="entry name" value="L domain-like"/>
    <property type="match status" value="1"/>
</dbReference>
<gene>
    <name evidence="11" type="primary">LOC123149885</name>
</gene>
<dbReference type="Pfam" id="PF23559">
    <property type="entry name" value="WHD_DRP"/>
    <property type="match status" value="1"/>
</dbReference>
<keyword evidence="3" id="KW-0677">Repeat</keyword>
<dbReference type="GO" id="GO:0043531">
    <property type="term" value="F:ADP binding"/>
    <property type="evidence" value="ECO:0007669"/>
    <property type="project" value="InterPro"/>
</dbReference>
<reference evidence="11" key="1">
    <citation type="submission" date="2018-08" db="EMBL/GenBank/DDBJ databases">
        <authorList>
            <person name="Rossello M."/>
        </authorList>
    </citation>
    <scope>NUCLEOTIDE SEQUENCE [LARGE SCALE GENOMIC DNA]</scope>
    <source>
        <strain evidence="11">cv. Chinese Spring</strain>
    </source>
</reference>
<feature type="domain" description="Disease resistance R13L4/SHOC-2-like LRR" evidence="10">
    <location>
        <begin position="565"/>
        <end position="651"/>
    </location>
</feature>
<dbReference type="RefSeq" id="XP_044425594.1">
    <property type="nucleotide sequence ID" value="XM_044569659.1"/>
</dbReference>
<dbReference type="FunFam" id="1.10.10.10:FF:000322">
    <property type="entry name" value="Probable disease resistance protein At1g63360"/>
    <property type="match status" value="1"/>
</dbReference>
<evidence type="ECO:0000256" key="2">
    <source>
        <dbReference type="ARBA" id="ARBA00022614"/>
    </source>
</evidence>
<dbReference type="InterPro" id="IPR058922">
    <property type="entry name" value="WHD_DRP"/>
</dbReference>
<evidence type="ECO:0000256" key="1">
    <source>
        <dbReference type="ARBA" id="ARBA00008894"/>
    </source>
</evidence>
<dbReference type="InterPro" id="IPR055414">
    <property type="entry name" value="LRR_R13L4/SHOC2-like"/>
</dbReference>
<dbReference type="SMR" id="A0A3B6RPM4"/>
<dbReference type="Gramene" id="TraesCS7A02G561700.1">
    <property type="protein sequence ID" value="TraesCS7A02G561700.1"/>
    <property type="gene ID" value="TraesCS7A02G561700"/>
</dbReference>
<evidence type="ECO:0000256" key="3">
    <source>
        <dbReference type="ARBA" id="ARBA00022737"/>
    </source>
</evidence>
<keyword evidence="4" id="KW-0547">Nucleotide-binding</keyword>
<evidence type="ECO:0000256" key="6">
    <source>
        <dbReference type="ARBA" id="ARBA00023054"/>
    </source>
</evidence>
<evidence type="ECO:0000256" key="5">
    <source>
        <dbReference type="ARBA" id="ARBA00022821"/>
    </source>
</evidence>
<dbReference type="InterPro" id="IPR032675">
    <property type="entry name" value="LRR_dom_sf"/>
</dbReference>
<dbReference type="GO" id="GO:0002758">
    <property type="term" value="P:innate immune response-activating signaling pathway"/>
    <property type="evidence" value="ECO:0007669"/>
    <property type="project" value="UniProtKB-ARBA"/>
</dbReference>
<dbReference type="Pfam" id="PF18052">
    <property type="entry name" value="Rx_N"/>
    <property type="match status" value="1"/>
</dbReference>
<sequence length="868" mass="98535">MAESAVSIVLGNVNALAVRETTMLCCVTLEVELLKDELKRLRGFLRDADNKWRRGDESTAVLVGQIREVAYDADNAIEAAEYMQKRNRLKKGFMGTISRYARLPSDLTNLHKVGVEIQRIKRKISDIFESANRLKIVDLGNTSTENLQVDGELPQEYGPMHQNFEDVVMVGFEDDYQEIVGKLLDKGDSLSVVSLVAMGGAGKTTLARKFYTSTSAKQHFEIVSWVTVSQKYKGIDLLKDILKQITGSTFRSADQMQEYEVAKMIHDFLSQKRYLVVLDDVWETDTWEILNRTTRAFPDAENGSRILITTRKEDVANHVQMPTHVHPLKKLDEQKSWELFSSKALPSYKRSVIHDVDEFEKLGRKLARKCGGLPLELAVLGGYLSKNLNAQTWSDILLDWPSTKNEQMMRNMLARSYWDLPNHYLRSCFLYIAAFPEDSMVYVSDLTQLWIAESFIPHIPNHTLEETAYKYVTELVERSLVHAVETSMGGGRIAIIRIHDILHDWCKEEARQDGFLDGVDKTTGRAGAQLSSANLASYRSTFQSLSNVILPGAPNVRTLFGFQLESVSLPRLRFLRVLYIEGSTLRDFSTVIGGCIHLRYLKLHCCGGVMLPSSIGQLLYLQTIDLRDTKLDSQVPQSLWEIPTLRHVYLTDGFSPPPPARSVRQQHKELQTLFWDVSDVGSECCYHDMEILLGQMGQLTTLFLVMSPMPSEVFNILAHMPHLVDISLSNFGVLDKLPAELPRGVKRLRLCAHVIKQDPMPILEKLHYLVVLDLSGYEGQTMFCSAQGFPRLQELKLVGFSTDDWRIEVGAMPKLSDLTLRECNRKLPEGFLHLPSLNHLMLYRMPQISEDDNTLKELERKGCQVESL</sequence>
<evidence type="ECO:0000256" key="4">
    <source>
        <dbReference type="ARBA" id="ARBA00022741"/>
    </source>
</evidence>
<evidence type="ECO:0000259" key="9">
    <source>
        <dbReference type="Pfam" id="PF23559"/>
    </source>
</evidence>
<dbReference type="PANTHER" id="PTHR23155:SF968">
    <property type="entry name" value="NB-ARC DOMAIN CONTAINING PROTEIN, EXPRESSED"/>
    <property type="match status" value="1"/>
</dbReference>